<dbReference type="EMBL" id="CP117167">
    <property type="protein sequence ID" value="WCT11539.1"/>
    <property type="molecule type" value="Genomic_DNA"/>
</dbReference>
<name>A0ABY7T5J5_9SPHI</name>
<organism evidence="1 2">
    <name type="scientific">Mucilaginibacter jinjuensis</name>
    <dbReference type="NCBI Taxonomy" id="1176721"/>
    <lineage>
        <taxon>Bacteria</taxon>
        <taxon>Pseudomonadati</taxon>
        <taxon>Bacteroidota</taxon>
        <taxon>Sphingobacteriia</taxon>
        <taxon>Sphingobacteriales</taxon>
        <taxon>Sphingobacteriaceae</taxon>
        <taxon>Mucilaginibacter</taxon>
    </lineage>
</organism>
<dbReference type="Proteomes" id="UP001216139">
    <property type="component" value="Chromosome"/>
</dbReference>
<accession>A0ABY7T5J5</accession>
<protein>
    <submittedName>
        <fullName evidence="1">Uncharacterized protein</fullName>
    </submittedName>
</protein>
<reference evidence="1 2" key="1">
    <citation type="submission" date="2023-02" db="EMBL/GenBank/DDBJ databases">
        <title>Genome sequence of Mucilaginibacter jinjuensis strain KACC 16571.</title>
        <authorList>
            <person name="Kim S."/>
            <person name="Heo J."/>
            <person name="Kwon S.-W."/>
        </authorList>
    </citation>
    <scope>NUCLEOTIDE SEQUENCE [LARGE SCALE GENOMIC DNA]</scope>
    <source>
        <strain evidence="1 2">KACC 16571</strain>
    </source>
</reference>
<evidence type="ECO:0000313" key="2">
    <source>
        <dbReference type="Proteomes" id="UP001216139"/>
    </source>
</evidence>
<gene>
    <name evidence="1" type="ORF">PQO05_22625</name>
</gene>
<evidence type="ECO:0000313" key="1">
    <source>
        <dbReference type="EMBL" id="WCT11539.1"/>
    </source>
</evidence>
<proteinExistence type="predicted"/>
<dbReference type="RefSeq" id="WP_273629726.1">
    <property type="nucleotide sequence ID" value="NZ_CP117167.1"/>
</dbReference>
<keyword evidence="2" id="KW-1185">Reference proteome</keyword>
<sequence length="106" mass="12425">MQIAGCQPNLKFNKSEWSYKEDWDYPYRDEMLNDLTKNHKLKGLTFHQLIDSLGQPQADGTDNSFFYETLIDFGSDIDPVHTKSLVIHLNKDSVVSGFEIKEWRKR</sequence>